<evidence type="ECO:0000256" key="1">
    <source>
        <dbReference type="ARBA" id="ARBA00023172"/>
    </source>
</evidence>
<dbReference type="InterPro" id="IPR013762">
    <property type="entry name" value="Integrase-like_cat_sf"/>
</dbReference>
<dbReference type="SUPFAM" id="SSF56349">
    <property type="entry name" value="DNA breaking-rejoining enzymes"/>
    <property type="match status" value="1"/>
</dbReference>
<feature type="non-terminal residue" evidence="2">
    <location>
        <position position="82"/>
    </location>
</feature>
<proteinExistence type="predicted"/>
<feature type="non-terminal residue" evidence="2">
    <location>
        <position position="1"/>
    </location>
</feature>
<dbReference type="EMBL" id="JAVRAF010000124">
    <property type="protein sequence ID" value="MDX8306126.1"/>
    <property type="molecule type" value="Genomic_DNA"/>
</dbReference>
<protein>
    <submittedName>
        <fullName evidence="2">Integrase</fullName>
    </submittedName>
</protein>
<keyword evidence="1" id="KW-0233">DNA recombination</keyword>
<name>A0AAW9FK65_9HYPH</name>
<sequence length="82" mass="8878">RDRAILMVAFASGGRRRSEIAGLRKEQLTVEAPIAVDNAPPLPSLSIHLGHTKTSGSENDDVVYLTGRPVDALNAWMRAARI</sequence>
<accession>A0AAW9FK65</accession>
<dbReference type="Gene3D" id="1.10.443.10">
    <property type="entry name" value="Intergrase catalytic core"/>
    <property type="match status" value="1"/>
</dbReference>
<dbReference type="AlphaFoldDB" id="A0AAW9FK65"/>
<dbReference type="GO" id="GO:0015074">
    <property type="term" value="P:DNA integration"/>
    <property type="evidence" value="ECO:0007669"/>
    <property type="project" value="InterPro"/>
</dbReference>
<dbReference type="InterPro" id="IPR011010">
    <property type="entry name" value="DNA_brk_join_enz"/>
</dbReference>
<dbReference type="GO" id="GO:0006310">
    <property type="term" value="P:DNA recombination"/>
    <property type="evidence" value="ECO:0007669"/>
    <property type="project" value="UniProtKB-KW"/>
</dbReference>
<gene>
    <name evidence="2" type="ORF">RMR22_28420</name>
</gene>
<dbReference type="GO" id="GO:0003677">
    <property type="term" value="F:DNA binding"/>
    <property type="evidence" value="ECO:0007669"/>
    <property type="project" value="InterPro"/>
</dbReference>
<evidence type="ECO:0000313" key="2">
    <source>
        <dbReference type="EMBL" id="MDX8306126.1"/>
    </source>
</evidence>
<comment type="caution">
    <text evidence="2">The sequence shown here is derived from an EMBL/GenBank/DDBJ whole genome shotgun (WGS) entry which is preliminary data.</text>
</comment>
<reference evidence="2" key="1">
    <citation type="journal article" date="2023" name="Phytobiomes J">
        <title>Deciphering the key players within the bacterial microbiota associated with aerial crown gall tumors on rhododendron: Insights into the gallobiome.</title>
        <authorList>
            <person name="Kuzmanovic N."/>
            <person name="Nesme J."/>
            <person name="Wolf J."/>
            <person name="Neumann-Schaal M."/>
            <person name="Petersen J."/>
            <person name="Fernandez-Gnecco G."/>
            <person name="Sproeer C."/>
            <person name="Bunk B."/>
            <person name="Overmann J."/>
            <person name="Sorensen S.J."/>
            <person name="Idczak E."/>
            <person name="Smalla K."/>
        </authorList>
    </citation>
    <scope>NUCLEOTIDE SEQUENCE</scope>
    <source>
        <strain evidence="2">Rho-11.1</strain>
    </source>
</reference>
<organism evidence="2">
    <name type="scientific">Agrobacterium rosae</name>
    <dbReference type="NCBI Taxonomy" id="1972867"/>
    <lineage>
        <taxon>Bacteria</taxon>
        <taxon>Pseudomonadati</taxon>
        <taxon>Pseudomonadota</taxon>
        <taxon>Alphaproteobacteria</taxon>
        <taxon>Hyphomicrobiales</taxon>
        <taxon>Rhizobiaceae</taxon>
        <taxon>Rhizobium/Agrobacterium group</taxon>
        <taxon>Agrobacterium</taxon>
    </lineage>
</organism>